<dbReference type="RefSeq" id="WP_068610990.1">
    <property type="nucleotide sequence ID" value="NZ_CP011388.1"/>
</dbReference>
<keyword evidence="2" id="KW-0238">DNA-binding</keyword>
<evidence type="ECO:0000256" key="3">
    <source>
        <dbReference type="ARBA" id="ARBA00023163"/>
    </source>
</evidence>
<dbReference type="PATRIC" id="fig|1178515.4.peg.1656"/>
<organism evidence="7 8">
    <name type="scientific">Paenibacillus swuensis</name>
    <dbReference type="NCBI Taxonomy" id="1178515"/>
    <lineage>
        <taxon>Bacteria</taxon>
        <taxon>Bacillati</taxon>
        <taxon>Bacillota</taxon>
        <taxon>Bacilli</taxon>
        <taxon>Bacillales</taxon>
        <taxon>Paenibacillaceae</taxon>
        <taxon>Paenibacillus</taxon>
    </lineage>
</organism>
<dbReference type="Pfam" id="PF00072">
    <property type="entry name" value="Response_reg"/>
    <property type="match status" value="1"/>
</dbReference>
<dbReference type="GO" id="GO:0043565">
    <property type="term" value="F:sequence-specific DNA binding"/>
    <property type="evidence" value="ECO:0007669"/>
    <property type="project" value="InterPro"/>
</dbReference>
<dbReference type="SMART" id="SM00342">
    <property type="entry name" value="HTH_ARAC"/>
    <property type="match status" value="1"/>
</dbReference>
<dbReference type="PANTHER" id="PTHR43280">
    <property type="entry name" value="ARAC-FAMILY TRANSCRIPTIONAL REGULATOR"/>
    <property type="match status" value="1"/>
</dbReference>
<dbReference type="Proteomes" id="UP000076927">
    <property type="component" value="Chromosome"/>
</dbReference>
<dbReference type="PANTHER" id="PTHR43280:SF28">
    <property type="entry name" value="HTH-TYPE TRANSCRIPTIONAL ACTIVATOR RHAS"/>
    <property type="match status" value="1"/>
</dbReference>
<evidence type="ECO:0000256" key="4">
    <source>
        <dbReference type="PROSITE-ProRule" id="PRU00169"/>
    </source>
</evidence>
<reference evidence="7 8" key="1">
    <citation type="submission" date="2015-01" db="EMBL/GenBank/DDBJ databases">
        <title>Paenibacillus swuensis/DY6/whole genome sequencing.</title>
        <authorList>
            <person name="Kim M.K."/>
            <person name="Srinivasan S."/>
            <person name="Lee J.-J."/>
        </authorList>
    </citation>
    <scope>NUCLEOTIDE SEQUENCE [LARGE SCALE GENOMIC DNA]</scope>
    <source>
        <strain evidence="7 8">DY6</strain>
    </source>
</reference>
<keyword evidence="8" id="KW-1185">Reference proteome</keyword>
<dbReference type="Pfam" id="PF12833">
    <property type="entry name" value="HTH_18"/>
    <property type="match status" value="1"/>
</dbReference>
<evidence type="ECO:0000313" key="7">
    <source>
        <dbReference type="EMBL" id="ANE48798.1"/>
    </source>
</evidence>
<name>A0A172TP32_9BACL</name>
<evidence type="ECO:0000256" key="2">
    <source>
        <dbReference type="ARBA" id="ARBA00023125"/>
    </source>
</evidence>
<dbReference type="PROSITE" id="PS01124">
    <property type="entry name" value="HTH_ARAC_FAMILY_2"/>
    <property type="match status" value="1"/>
</dbReference>
<gene>
    <name evidence="7" type="ORF">SY83_08325</name>
</gene>
<dbReference type="InterPro" id="IPR018060">
    <property type="entry name" value="HTH_AraC"/>
</dbReference>
<proteinExistence type="predicted"/>
<feature type="domain" description="HTH araC/xylS-type" evidence="5">
    <location>
        <begin position="405"/>
        <end position="503"/>
    </location>
</feature>
<keyword evidence="3" id="KW-0804">Transcription</keyword>
<dbReference type="SUPFAM" id="SSF46689">
    <property type="entry name" value="Homeodomain-like"/>
    <property type="match status" value="2"/>
</dbReference>
<dbReference type="PRINTS" id="PR00032">
    <property type="entry name" value="HTHARAC"/>
</dbReference>
<dbReference type="GO" id="GO:0003700">
    <property type="term" value="F:DNA-binding transcription factor activity"/>
    <property type="evidence" value="ECO:0007669"/>
    <property type="project" value="InterPro"/>
</dbReference>
<evidence type="ECO:0008006" key="9">
    <source>
        <dbReference type="Google" id="ProtNLM"/>
    </source>
</evidence>
<dbReference type="SMART" id="SM00448">
    <property type="entry name" value="REC"/>
    <property type="match status" value="1"/>
</dbReference>
<dbReference type="KEGG" id="pswu:SY83_08325"/>
<dbReference type="Gene3D" id="3.40.50.2300">
    <property type="match status" value="1"/>
</dbReference>
<dbReference type="EMBL" id="CP011388">
    <property type="protein sequence ID" value="ANE48798.1"/>
    <property type="molecule type" value="Genomic_DNA"/>
</dbReference>
<dbReference type="SUPFAM" id="SSF52172">
    <property type="entry name" value="CheY-like"/>
    <property type="match status" value="1"/>
</dbReference>
<dbReference type="InterPro" id="IPR011006">
    <property type="entry name" value="CheY-like_superfamily"/>
</dbReference>
<dbReference type="InterPro" id="IPR020449">
    <property type="entry name" value="Tscrpt_reg_AraC-type_HTH"/>
</dbReference>
<keyword evidence="4" id="KW-0597">Phosphoprotein</keyword>
<dbReference type="GO" id="GO:0000160">
    <property type="term" value="P:phosphorelay signal transduction system"/>
    <property type="evidence" value="ECO:0007669"/>
    <property type="project" value="InterPro"/>
</dbReference>
<dbReference type="AlphaFoldDB" id="A0A172TP32"/>
<accession>A0A172TP32</accession>
<protein>
    <recommendedName>
        <fullName evidence="9">AraC family transcriptional regulator</fullName>
    </recommendedName>
</protein>
<evidence type="ECO:0000313" key="8">
    <source>
        <dbReference type="Proteomes" id="UP000076927"/>
    </source>
</evidence>
<dbReference type="InterPro" id="IPR001789">
    <property type="entry name" value="Sig_transdc_resp-reg_receiver"/>
</dbReference>
<dbReference type="InterPro" id="IPR009057">
    <property type="entry name" value="Homeodomain-like_sf"/>
</dbReference>
<keyword evidence="1" id="KW-0805">Transcription regulation</keyword>
<dbReference type="PROSITE" id="PS50110">
    <property type="entry name" value="RESPONSE_REGULATORY"/>
    <property type="match status" value="1"/>
</dbReference>
<dbReference type="CDD" id="cd17536">
    <property type="entry name" value="REC_YesN-like"/>
    <property type="match status" value="1"/>
</dbReference>
<evidence type="ECO:0000259" key="5">
    <source>
        <dbReference type="PROSITE" id="PS01124"/>
    </source>
</evidence>
<evidence type="ECO:0000259" key="6">
    <source>
        <dbReference type="PROSITE" id="PS50110"/>
    </source>
</evidence>
<feature type="domain" description="Response regulatory" evidence="6">
    <location>
        <begin position="8"/>
        <end position="125"/>
    </location>
</feature>
<sequence length="506" mass="58000">MSSEVLCKVLIVDDEILIRQGIKHYIHWEREGFEIVGEASNGQEALDIIEAKRPHIVITDMVMPIMDGEELTRVIKTAYPEIEVIVLSSFGEYNYVRSTFQSGVADYILKPKLEAEGLLHVLKAASSRIPSLRISAREPSLPFSPEQTLDRLLNGYEVADQDMDMAERTFPHARYVLAGIEPESAKGDWEKFVRNKLPLTVIYPLKPFSSTATYILNAGQAEMDQCSAVMQAFTQEVPEACFLLSPAFDELHEVSKIYKDDLSKLQQYRFYFPDLHLLSGSLLPKPAPRAEAFDLNRFMMKFKRERTDDALAYLDDHINALSLCYTMDVFEYKSFLSNIIFNITVLLSSMNYKIQALEEAKYSYFKAMDEARHVGEALKLWHQFMDEVHRHMASETQPAGNGNMKMLLNYIEEHYAEPLSLTEVARHFHFNPSYLSSYFTAHNKEGFIEYVNKIRIEKASDLLITEAAPISEISGLVGYADHSYFCKVFKRITGVSPSQYRKQHLR</sequence>
<feature type="modified residue" description="4-aspartylphosphate" evidence="4">
    <location>
        <position position="60"/>
    </location>
</feature>
<evidence type="ECO:0000256" key="1">
    <source>
        <dbReference type="ARBA" id="ARBA00023015"/>
    </source>
</evidence>
<dbReference type="STRING" id="1178515.SY83_08325"/>
<dbReference type="Gene3D" id="1.10.10.60">
    <property type="entry name" value="Homeodomain-like"/>
    <property type="match status" value="2"/>
</dbReference>